<keyword evidence="7" id="KW-1185">Reference proteome</keyword>
<dbReference type="GO" id="GO:0006355">
    <property type="term" value="P:regulation of DNA-templated transcription"/>
    <property type="evidence" value="ECO:0007669"/>
    <property type="project" value="InterPro"/>
</dbReference>
<dbReference type="RefSeq" id="WP_200787530.1">
    <property type="nucleotide sequence ID" value="NZ_JAEDAO010000001.1"/>
</dbReference>
<dbReference type="Pfam" id="PF00486">
    <property type="entry name" value="Trans_reg_C"/>
    <property type="match status" value="1"/>
</dbReference>
<dbReference type="CDD" id="cd00383">
    <property type="entry name" value="trans_reg_C"/>
    <property type="match status" value="1"/>
</dbReference>
<dbReference type="InterPro" id="IPR001867">
    <property type="entry name" value="OmpR/PhoB-type_DNA-bd"/>
</dbReference>
<dbReference type="SUPFAM" id="SSF52172">
    <property type="entry name" value="CheY-like"/>
    <property type="match status" value="1"/>
</dbReference>
<gene>
    <name evidence="6" type="ORF">I8E28_08355</name>
</gene>
<evidence type="ECO:0000256" key="1">
    <source>
        <dbReference type="ARBA" id="ARBA00023125"/>
    </source>
</evidence>
<reference evidence="6" key="1">
    <citation type="submission" date="2020-12" db="EMBL/GenBank/DDBJ databases">
        <title>Ramlibacter sp. nov., isolated from a freshwater alga, Cryptomonas.</title>
        <authorList>
            <person name="Kim H.M."/>
            <person name="Jeon C.O."/>
        </authorList>
    </citation>
    <scope>NUCLEOTIDE SEQUENCE</scope>
    <source>
        <strain evidence="6">CrO1</strain>
    </source>
</reference>
<comment type="caution">
    <text evidence="6">The sequence shown here is derived from an EMBL/GenBank/DDBJ whole genome shotgun (WGS) entry which is preliminary data.</text>
</comment>
<dbReference type="AlphaFoldDB" id="A0A934URJ4"/>
<keyword evidence="1 3" id="KW-0238">DNA-binding</keyword>
<evidence type="ECO:0000259" key="5">
    <source>
        <dbReference type="PROSITE" id="PS51755"/>
    </source>
</evidence>
<dbReference type="PANTHER" id="PTHR48111">
    <property type="entry name" value="REGULATOR OF RPOS"/>
    <property type="match status" value="1"/>
</dbReference>
<dbReference type="GO" id="GO:0000976">
    <property type="term" value="F:transcription cis-regulatory region binding"/>
    <property type="evidence" value="ECO:0007669"/>
    <property type="project" value="TreeGrafter"/>
</dbReference>
<feature type="domain" description="OmpR/PhoB-type" evidence="5">
    <location>
        <begin position="124"/>
        <end position="221"/>
    </location>
</feature>
<dbReference type="Pfam" id="PF00072">
    <property type="entry name" value="Response_reg"/>
    <property type="match status" value="1"/>
</dbReference>
<evidence type="ECO:0000259" key="4">
    <source>
        <dbReference type="PROSITE" id="PS50110"/>
    </source>
</evidence>
<organism evidence="6 7">
    <name type="scientific">Ramlibacter algicola</name>
    <dbReference type="NCBI Taxonomy" id="2795217"/>
    <lineage>
        <taxon>Bacteria</taxon>
        <taxon>Pseudomonadati</taxon>
        <taxon>Pseudomonadota</taxon>
        <taxon>Betaproteobacteria</taxon>
        <taxon>Burkholderiales</taxon>
        <taxon>Comamonadaceae</taxon>
        <taxon>Ramlibacter</taxon>
    </lineage>
</organism>
<dbReference type="InterPro" id="IPR001789">
    <property type="entry name" value="Sig_transdc_resp-reg_receiver"/>
</dbReference>
<dbReference type="SMART" id="SM00448">
    <property type="entry name" value="REC"/>
    <property type="match status" value="1"/>
</dbReference>
<feature type="modified residue" description="4-aspartylphosphate" evidence="2">
    <location>
        <position position="51"/>
    </location>
</feature>
<dbReference type="GO" id="GO:0005829">
    <property type="term" value="C:cytosol"/>
    <property type="evidence" value="ECO:0007669"/>
    <property type="project" value="TreeGrafter"/>
</dbReference>
<dbReference type="PROSITE" id="PS51755">
    <property type="entry name" value="OMPR_PHOB"/>
    <property type="match status" value="1"/>
</dbReference>
<dbReference type="GO" id="GO:0000156">
    <property type="term" value="F:phosphorelay response regulator activity"/>
    <property type="evidence" value="ECO:0007669"/>
    <property type="project" value="TreeGrafter"/>
</dbReference>
<dbReference type="EMBL" id="JAEDAO010000001">
    <property type="protein sequence ID" value="MBK0392602.1"/>
    <property type="molecule type" value="Genomic_DNA"/>
</dbReference>
<feature type="DNA-binding region" description="OmpR/PhoB-type" evidence="3">
    <location>
        <begin position="124"/>
        <end position="221"/>
    </location>
</feature>
<dbReference type="PANTHER" id="PTHR48111:SF36">
    <property type="entry name" value="TRANSCRIPTIONAL REGULATORY PROTEIN CUTR"/>
    <property type="match status" value="1"/>
</dbReference>
<name>A0A934URJ4_9BURK</name>
<dbReference type="CDD" id="cd17624">
    <property type="entry name" value="REC_OmpR_PmrA-like"/>
    <property type="match status" value="1"/>
</dbReference>
<dbReference type="Gene3D" id="3.40.50.2300">
    <property type="match status" value="1"/>
</dbReference>
<dbReference type="Proteomes" id="UP000617041">
    <property type="component" value="Unassembled WGS sequence"/>
</dbReference>
<dbReference type="SMART" id="SM00862">
    <property type="entry name" value="Trans_reg_C"/>
    <property type="match status" value="1"/>
</dbReference>
<evidence type="ECO:0000313" key="6">
    <source>
        <dbReference type="EMBL" id="MBK0392602.1"/>
    </source>
</evidence>
<feature type="domain" description="Response regulatory" evidence="4">
    <location>
        <begin position="2"/>
        <end position="116"/>
    </location>
</feature>
<evidence type="ECO:0000313" key="7">
    <source>
        <dbReference type="Proteomes" id="UP000617041"/>
    </source>
</evidence>
<dbReference type="Gene3D" id="1.10.10.10">
    <property type="entry name" value="Winged helix-like DNA-binding domain superfamily/Winged helix DNA-binding domain"/>
    <property type="match status" value="1"/>
</dbReference>
<dbReference type="PROSITE" id="PS50110">
    <property type="entry name" value="RESPONSE_REGULATORY"/>
    <property type="match status" value="1"/>
</dbReference>
<protein>
    <submittedName>
        <fullName evidence="6">Response regulator transcription factor</fullName>
    </submittedName>
</protein>
<evidence type="ECO:0000256" key="2">
    <source>
        <dbReference type="PROSITE-ProRule" id="PRU00169"/>
    </source>
</evidence>
<accession>A0A934URJ4</accession>
<dbReference type="GO" id="GO:0032993">
    <property type="term" value="C:protein-DNA complex"/>
    <property type="evidence" value="ECO:0007669"/>
    <property type="project" value="TreeGrafter"/>
</dbReference>
<dbReference type="InterPro" id="IPR039420">
    <property type="entry name" value="WalR-like"/>
</dbReference>
<dbReference type="InterPro" id="IPR011006">
    <property type="entry name" value="CheY-like_superfamily"/>
</dbReference>
<dbReference type="InterPro" id="IPR036388">
    <property type="entry name" value="WH-like_DNA-bd_sf"/>
</dbReference>
<evidence type="ECO:0000256" key="3">
    <source>
        <dbReference type="PROSITE-ProRule" id="PRU01091"/>
    </source>
</evidence>
<keyword evidence="2" id="KW-0597">Phosphoprotein</keyword>
<sequence>MKVLIVEDDPQLGRLLGEILQASRYTVVRAVTCAAASDALAGSGFDLVVLDLGLPDGAGLDLLRSWRRAGFREPVLILSARDSAEDKVAGLDAGADDYLGKPFDLHELHARVRSLVRRHSLARSAVLEHAGIEMHLHSGVVVVRGEAVDLTQREYAVLEVFMHNPGRVLPRKLISEKVWSSNYDVDANLLDVYMGRIRSKLEKAAGRQLFKTVRGVGYQLV</sequence>
<dbReference type="Gene3D" id="6.10.250.690">
    <property type="match status" value="1"/>
</dbReference>
<proteinExistence type="predicted"/>